<evidence type="ECO:0000313" key="1">
    <source>
        <dbReference type="EMBL" id="KAJ7537001.1"/>
    </source>
</evidence>
<gene>
    <name evidence="1" type="ORF">O6H91_12G091800</name>
</gene>
<sequence>MGTAISPSLQTDSIVSIDSRSGYDSVTGIYHSKFPSVNLPSDPFLDIVSHIFYVDRGTHEALVDVPTGQIVSYEDLHWRVRAAAAGLSRIGIGHGDVVMIVAPNSVEYVVIMFAVMLVGAVVTTVNPVYTVAELAYQVKDSNPKLIVTIQQLVEKVVSFELPLLLLGAEQTPPTVSNSLPTYSFSYLISFDPNKLSTTQIRQNDTAALFYSSGTTGLSKGVIISHCNLIASTLQVEAHASDEAETHFSFIPLFHVYGFCTITCGMLRKGHTVVITPRFDFEQMLEAIQRYRVTVIPVVPPIVSAIIKSPVVSKYDLTSLKVLGSGGAPLSKEVIDAFAKQYPHVLLSQGYGLTETCSTGTLTDGTATHKLGSAGLLLTNLKAKVVDVESGRCLPPNAKGELLLHGPSITKGYLNNKGATSSSFDAEGWLHTGDSVYFDEDGYLYVVGRIKELIKYKAFQVAPAELEAILLQHPKIKDAAVIGYPDEDAGEIPMAFLVCSERGTLSEDTIKAYVAQQVAPYKKIRRVAFINEIPKSSTGKILRQELARLSKSKS</sequence>
<dbReference type="EMBL" id="CM055103">
    <property type="protein sequence ID" value="KAJ7537001.1"/>
    <property type="molecule type" value="Genomic_DNA"/>
</dbReference>
<name>A0ACC2C4S6_DIPCM</name>
<keyword evidence="2" id="KW-1185">Reference proteome</keyword>
<organism evidence="1 2">
    <name type="scientific">Diphasiastrum complanatum</name>
    <name type="common">Issler's clubmoss</name>
    <name type="synonym">Lycopodium complanatum</name>
    <dbReference type="NCBI Taxonomy" id="34168"/>
    <lineage>
        <taxon>Eukaryota</taxon>
        <taxon>Viridiplantae</taxon>
        <taxon>Streptophyta</taxon>
        <taxon>Embryophyta</taxon>
        <taxon>Tracheophyta</taxon>
        <taxon>Lycopodiopsida</taxon>
        <taxon>Lycopodiales</taxon>
        <taxon>Lycopodiaceae</taxon>
        <taxon>Lycopodioideae</taxon>
        <taxon>Diphasiastrum</taxon>
    </lineage>
</organism>
<comment type="caution">
    <text evidence="1">The sequence shown here is derived from an EMBL/GenBank/DDBJ whole genome shotgun (WGS) entry which is preliminary data.</text>
</comment>
<protein>
    <submittedName>
        <fullName evidence="1">Uncharacterized protein</fullName>
    </submittedName>
</protein>
<reference evidence="2" key="1">
    <citation type="journal article" date="2024" name="Proc. Natl. Acad. Sci. U.S.A.">
        <title>Extraordinary preservation of gene collinearity over three hundred million years revealed in homosporous lycophytes.</title>
        <authorList>
            <person name="Li C."/>
            <person name="Wickell D."/>
            <person name="Kuo L.Y."/>
            <person name="Chen X."/>
            <person name="Nie B."/>
            <person name="Liao X."/>
            <person name="Peng D."/>
            <person name="Ji J."/>
            <person name="Jenkins J."/>
            <person name="Williams M."/>
            <person name="Shu S."/>
            <person name="Plott C."/>
            <person name="Barry K."/>
            <person name="Rajasekar S."/>
            <person name="Grimwood J."/>
            <person name="Han X."/>
            <person name="Sun S."/>
            <person name="Hou Z."/>
            <person name="He W."/>
            <person name="Dai G."/>
            <person name="Sun C."/>
            <person name="Schmutz J."/>
            <person name="Leebens-Mack J.H."/>
            <person name="Li F.W."/>
            <person name="Wang L."/>
        </authorList>
    </citation>
    <scope>NUCLEOTIDE SEQUENCE [LARGE SCALE GENOMIC DNA]</scope>
    <source>
        <strain evidence="2">cv. PW_Plant_1</strain>
    </source>
</reference>
<proteinExistence type="predicted"/>
<dbReference type="Proteomes" id="UP001162992">
    <property type="component" value="Chromosome 12"/>
</dbReference>
<evidence type="ECO:0000313" key="2">
    <source>
        <dbReference type="Proteomes" id="UP001162992"/>
    </source>
</evidence>
<accession>A0ACC2C4S6</accession>